<sequence length="598" mass="67558">MEKAEEKVLGIYSTEDIQATLERLSESFRVIMRELRFIIVDETEPYALSERQMAKSWKVRVVHSKQPSRHQFFMSITPDEKEPLTMNLRVFRRSVVDANDAKPLQAIEEEIYRTLALNKVVFGVVGQGAIRKMALDIFNELQKPSTSGPAPYMDFPIAHGQKRIHGQDSRVQYNFDRYNPVGKLRQDGSMDYAKKDFTQYVYANKVIMTYYMPVQGQPGITPLGEILPQHVGQDVERFPFRITSDNLKTIHRLGRMEVLTRKEGYFVIDRNGRADIVDNLDIEGEVNIAVTGDIYFDERRKDVRIVHDEVDEDAVGQGRSVEGENIYIKGNIGPNARIKGRRIEITGSIHSTATIEGEESVRLSRGSGIVTAPEVEAKSFQSATITADKVYIWGNVVSTKVFCRTLEHAGTMKSTQVTAAGPDVILGHLIGSDNLIQVDYHGVPSVEKLVEEYDSELAKLELELATLSRDIRNKSTEIQHDRGQVENALKEIARVRKMGNEPPVAMVKLVKKFRDNRSFLEEALVRLEAGKKQQKSTGMKKEKLLEITHKTAVHISEGAEAGNRIRFFGQSQPKEIPAQKRAMMLELGPDGRLRVLHG</sequence>
<dbReference type="Proteomes" id="UP000002572">
    <property type="component" value="Chromosome"/>
</dbReference>
<dbReference type="STRING" id="653733.Selin_0513"/>
<evidence type="ECO:0000313" key="3">
    <source>
        <dbReference type="EMBL" id="ADU65261.1"/>
    </source>
</evidence>
<reference evidence="3 4" key="1">
    <citation type="submission" date="2010-12" db="EMBL/GenBank/DDBJ databases">
        <title>Complete sequence of Desulfurispirillum indicum S5.</title>
        <authorList>
            <consortium name="US DOE Joint Genome Institute"/>
            <person name="Lucas S."/>
            <person name="Copeland A."/>
            <person name="Lapidus A."/>
            <person name="Cheng J.-F."/>
            <person name="Goodwin L."/>
            <person name="Pitluck S."/>
            <person name="Chertkov O."/>
            <person name="Held B."/>
            <person name="Detter J.C."/>
            <person name="Han C."/>
            <person name="Tapia R."/>
            <person name="Land M."/>
            <person name="Hauser L."/>
            <person name="Kyrpides N."/>
            <person name="Ivanova N."/>
            <person name="Mikhailova N."/>
            <person name="Haggblom M."/>
            <person name="Rauschenbach I."/>
            <person name="Bini E."/>
            <person name="Woyke T."/>
        </authorList>
    </citation>
    <scope>NUCLEOTIDE SEQUENCE [LARGE SCALE GENOMIC DNA]</scope>
    <source>
        <strain evidence="4">ATCC BAA-1389 / DSM 22839 / S5</strain>
    </source>
</reference>
<keyword evidence="4" id="KW-1185">Reference proteome</keyword>
<dbReference type="eggNOG" id="COG1315">
    <property type="taxonomic scope" value="Bacteria"/>
</dbReference>
<dbReference type="AlphaFoldDB" id="E6W0K9"/>
<protein>
    <recommendedName>
        <fullName evidence="2">Flagellar Assembly Protein A N-terminal region domain-containing protein</fullName>
    </recommendedName>
</protein>
<feature type="coiled-coil region" evidence="1">
    <location>
        <begin position="443"/>
        <end position="477"/>
    </location>
</feature>
<dbReference type="HOGENOM" id="CLU_455429_0_0_0"/>
<dbReference type="RefSeq" id="WP_013505149.1">
    <property type="nucleotide sequence ID" value="NC_014836.1"/>
</dbReference>
<proteinExistence type="predicted"/>
<dbReference type="InParanoid" id="E6W0K9"/>
<dbReference type="KEGG" id="din:Selin_0513"/>
<dbReference type="PANTHER" id="PTHR38032">
    <property type="entry name" value="POLYMERASE-RELATED"/>
    <property type="match status" value="1"/>
</dbReference>
<name>E6W0K9_DESIS</name>
<evidence type="ECO:0000256" key="1">
    <source>
        <dbReference type="SAM" id="Coils"/>
    </source>
</evidence>
<evidence type="ECO:0000313" key="4">
    <source>
        <dbReference type="Proteomes" id="UP000002572"/>
    </source>
</evidence>
<evidence type="ECO:0000259" key="2">
    <source>
        <dbReference type="Pfam" id="PF20250"/>
    </source>
</evidence>
<dbReference type="EMBL" id="CP002432">
    <property type="protein sequence ID" value="ADU65261.1"/>
    <property type="molecule type" value="Genomic_DNA"/>
</dbReference>
<accession>E6W0K9</accession>
<organism evidence="3 4">
    <name type="scientific">Desulfurispirillum indicum (strain ATCC BAA-1389 / DSM 22839 / S5)</name>
    <dbReference type="NCBI Taxonomy" id="653733"/>
    <lineage>
        <taxon>Bacteria</taxon>
        <taxon>Pseudomonadati</taxon>
        <taxon>Chrysiogenota</taxon>
        <taxon>Chrysiogenia</taxon>
        <taxon>Chrysiogenales</taxon>
        <taxon>Chrysiogenaceae</taxon>
        <taxon>Desulfurispirillum</taxon>
    </lineage>
</organism>
<dbReference type="Pfam" id="PF20250">
    <property type="entry name" value="FapA_N"/>
    <property type="match status" value="1"/>
</dbReference>
<keyword evidence="1" id="KW-0175">Coiled coil</keyword>
<feature type="domain" description="Flagellar Assembly Protein A N-terminal region" evidence="2">
    <location>
        <begin position="107"/>
        <end position="236"/>
    </location>
</feature>
<gene>
    <name evidence="3" type="ordered locus">Selin_0513</name>
</gene>
<dbReference type="InterPro" id="IPR005646">
    <property type="entry name" value="FapA"/>
</dbReference>
<dbReference type="PANTHER" id="PTHR38032:SF1">
    <property type="entry name" value="RNA-BINDING PROTEIN KHPB N-TERMINAL DOMAIN-CONTAINING PROTEIN"/>
    <property type="match status" value="1"/>
</dbReference>
<dbReference type="InterPro" id="IPR046866">
    <property type="entry name" value="FapA_N"/>
</dbReference>